<dbReference type="AlphaFoldDB" id="A0A0A9Y990"/>
<name>A0A0A9Y990_LYGHE</name>
<protein>
    <submittedName>
        <fullName evidence="2">Uncharacterized protein</fullName>
    </submittedName>
</protein>
<reference evidence="2" key="2">
    <citation type="submission" date="2014-07" db="EMBL/GenBank/DDBJ databases">
        <authorList>
            <person name="Hull J."/>
        </authorList>
    </citation>
    <scope>NUCLEOTIDE SEQUENCE</scope>
</reference>
<proteinExistence type="predicted"/>
<feature type="compositionally biased region" description="Basic residues" evidence="1">
    <location>
        <begin position="99"/>
        <end position="123"/>
    </location>
</feature>
<feature type="region of interest" description="Disordered" evidence="1">
    <location>
        <begin position="73"/>
        <end position="126"/>
    </location>
</feature>
<feature type="compositionally biased region" description="Basic residues" evidence="1">
    <location>
        <begin position="73"/>
        <end position="86"/>
    </location>
</feature>
<organism evidence="2">
    <name type="scientific">Lygus hesperus</name>
    <name type="common">Western plant bug</name>
    <dbReference type="NCBI Taxonomy" id="30085"/>
    <lineage>
        <taxon>Eukaryota</taxon>
        <taxon>Metazoa</taxon>
        <taxon>Ecdysozoa</taxon>
        <taxon>Arthropoda</taxon>
        <taxon>Hexapoda</taxon>
        <taxon>Insecta</taxon>
        <taxon>Pterygota</taxon>
        <taxon>Neoptera</taxon>
        <taxon>Paraneoptera</taxon>
        <taxon>Hemiptera</taxon>
        <taxon>Heteroptera</taxon>
        <taxon>Panheteroptera</taxon>
        <taxon>Cimicomorpha</taxon>
        <taxon>Miridae</taxon>
        <taxon>Mirini</taxon>
        <taxon>Lygus</taxon>
    </lineage>
</organism>
<evidence type="ECO:0000313" key="2">
    <source>
        <dbReference type="EMBL" id="JAG29617.1"/>
    </source>
</evidence>
<dbReference type="EMBL" id="GBHO01013987">
    <property type="protein sequence ID" value="JAG29617.1"/>
    <property type="molecule type" value="Transcribed_RNA"/>
</dbReference>
<evidence type="ECO:0000256" key="1">
    <source>
        <dbReference type="SAM" id="MobiDB-lite"/>
    </source>
</evidence>
<gene>
    <name evidence="2" type="ORF">CM83_103776</name>
</gene>
<reference evidence="2" key="1">
    <citation type="journal article" date="2014" name="PLoS ONE">
        <title>Transcriptome-Based Identification of ABC Transporters in the Western Tarnished Plant Bug Lygus hesperus.</title>
        <authorList>
            <person name="Hull J.J."/>
            <person name="Chaney K."/>
            <person name="Geib S.M."/>
            <person name="Fabrick J.A."/>
            <person name="Brent C.S."/>
            <person name="Walsh D."/>
            <person name="Lavine L.C."/>
        </authorList>
    </citation>
    <scope>NUCLEOTIDE SEQUENCE</scope>
</reference>
<sequence length="201" mass="23684">MTKQQWDYVHKMGDSLRNSFKNITSVFAPSCISHSVLTKRDWRLLKVDEVSLPQALRCWELNTRRAHRLPHKNRRGVKKKNGKMSKSHQNSTVTNEDHHKKKKRKNGGNMRRKKRRRNMHKNRNKQDCRHRLVERCSWPQCNHSCPKLHNPFTGEEMDFIELLKSFGLDMTSVANALGIDNHTLNNMDHEELLNLLTQQAS</sequence>
<accession>A0A0A9Y990</accession>